<dbReference type="PROSITE" id="PS00105">
    <property type="entry name" value="AA_TRANSFER_CLASS_1"/>
    <property type="match status" value="1"/>
</dbReference>
<dbReference type="Proteomes" id="UP000002432">
    <property type="component" value="Chromosome"/>
</dbReference>
<evidence type="ECO:0000256" key="5">
    <source>
        <dbReference type="ARBA" id="ARBA00022898"/>
    </source>
</evidence>
<dbReference type="AlphaFoldDB" id="Q1IPF6"/>
<dbReference type="RefSeq" id="WP_011523045.1">
    <property type="nucleotide sequence ID" value="NC_008009.1"/>
</dbReference>
<dbReference type="GO" id="GO:0030170">
    <property type="term" value="F:pyridoxal phosphate binding"/>
    <property type="evidence" value="ECO:0007669"/>
    <property type="project" value="InterPro"/>
</dbReference>
<evidence type="ECO:0000313" key="9">
    <source>
        <dbReference type="Proteomes" id="UP000002432"/>
    </source>
</evidence>
<sequence>MSLLMTKTMTELPLARRMARLGTETAFEVLVRARALEAKGKDIVHLEIGEPDFDTPRNVVDAGIDALNKGFTHYGPSAGLPILRQTIAEEVSKTRGVKVTPEEVVVVPGGKPIIFFTMLALADEGDEIIYPNPGFPIYESMINFVGAKAVPIPLREERDFRLDVNELKDLITDRTKMIIINSPQNPTGGVLTKQDIADIADAIGDRDIMVMSDEIYSRLIFEGQHHSIMSLPGMQERTILLDGFSKTWAMTGWRMGFGVMRADLAAHIARLATNSVSCTASFSQMAGVEAIKGDQSSVAAMNKAFLERRDFFIKRVNQIKGFSCRSPHGAFYTFPNITKTGWPSKKLADALLDEAGVAGLSGTAFGSFGEGYLRFSIANSIENIAKALDRIDEWTKHRL</sequence>
<dbReference type="Pfam" id="PF00155">
    <property type="entry name" value="Aminotran_1_2"/>
    <property type="match status" value="1"/>
</dbReference>
<dbReference type="SUPFAM" id="SSF53383">
    <property type="entry name" value="PLP-dependent transferases"/>
    <property type="match status" value="1"/>
</dbReference>
<dbReference type="HOGENOM" id="CLU_017584_4_3_0"/>
<evidence type="ECO:0000256" key="6">
    <source>
        <dbReference type="RuleBase" id="RU000481"/>
    </source>
</evidence>
<evidence type="ECO:0000256" key="4">
    <source>
        <dbReference type="ARBA" id="ARBA00022679"/>
    </source>
</evidence>
<keyword evidence="9" id="KW-1185">Reference proteome</keyword>
<dbReference type="InterPro" id="IPR004838">
    <property type="entry name" value="NHTrfase_class1_PyrdxlP-BS"/>
</dbReference>
<dbReference type="FunFam" id="3.40.640.10:FF:000033">
    <property type="entry name" value="Aspartate aminotransferase"/>
    <property type="match status" value="1"/>
</dbReference>
<reference evidence="8 9" key="1">
    <citation type="journal article" date="2009" name="Appl. Environ. Microbiol.">
        <title>Three genomes from the phylum Acidobacteria provide insight into the lifestyles of these microorganisms in soils.</title>
        <authorList>
            <person name="Ward N.L."/>
            <person name="Challacombe J.F."/>
            <person name="Janssen P.H."/>
            <person name="Henrissat B."/>
            <person name="Coutinho P.M."/>
            <person name="Wu M."/>
            <person name="Xie G."/>
            <person name="Haft D.H."/>
            <person name="Sait M."/>
            <person name="Badger J."/>
            <person name="Barabote R.D."/>
            <person name="Bradley B."/>
            <person name="Brettin T.S."/>
            <person name="Brinkac L.M."/>
            <person name="Bruce D."/>
            <person name="Creasy T."/>
            <person name="Daugherty S.C."/>
            <person name="Davidsen T.M."/>
            <person name="DeBoy R.T."/>
            <person name="Detter J.C."/>
            <person name="Dodson R.J."/>
            <person name="Durkin A.S."/>
            <person name="Ganapathy A."/>
            <person name="Gwinn-Giglio M."/>
            <person name="Han C.S."/>
            <person name="Khouri H."/>
            <person name="Kiss H."/>
            <person name="Kothari S.P."/>
            <person name="Madupu R."/>
            <person name="Nelson K.E."/>
            <person name="Nelson W.C."/>
            <person name="Paulsen I."/>
            <person name="Penn K."/>
            <person name="Ren Q."/>
            <person name="Rosovitz M.J."/>
            <person name="Selengut J.D."/>
            <person name="Shrivastava S."/>
            <person name="Sullivan S.A."/>
            <person name="Tapia R."/>
            <person name="Thompson L.S."/>
            <person name="Watkins K.L."/>
            <person name="Yang Q."/>
            <person name="Yu C."/>
            <person name="Zafar N."/>
            <person name="Zhou L."/>
            <person name="Kuske C.R."/>
        </authorList>
    </citation>
    <scope>NUCLEOTIDE SEQUENCE [LARGE SCALE GENOMIC DNA]</scope>
    <source>
        <strain evidence="8 9">Ellin345</strain>
    </source>
</reference>
<dbReference type="EnsemblBacteria" id="ABF41244">
    <property type="protein sequence ID" value="ABF41244"/>
    <property type="gene ID" value="Acid345_2243"/>
</dbReference>
<dbReference type="GO" id="GO:0006520">
    <property type="term" value="P:amino acid metabolic process"/>
    <property type="evidence" value="ECO:0007669"/>
    <property type="project" value="InterPro"/>
</dbReference>
<accession>Q1IPF6</accession>
<evidence type="ECO:0000256" key="2">
    <source>
        <dbReference type="ARBA" id="ARBA00007441"/>
    </source>
</evidence>
<evidence type="ECO:0000256" key="3">
    <source>
        <dbReference type="ARBA" id="ARBA00022576"/>
    </source>
</evidence>
<feature type="domain" description="Aminotransferase class I/classII large" evidence="7">
    <location>
        <begin position="41"/>
        <end position="391"/>
    </location>
</feature>
<dbReference type="PANTHER" id="PTHR46383:SF1">
    <property type="entry name" value="ASPARTATE AMINOTRANSFERASE"/>
    <property type="match status" value="1"/>
</dbReference>
<proteinExistence type="inferred from homology"/>
<dbReference type="InterPro" id="IPR015421">
    <property type="entry name" value="PyrdxlP-dep_Trfase_major"/>
</dbReference>
<keyword evidence="5" id="KW-0663">Pyridoxal phosphate</keyword>
<dbReference type="EC" id="2.6.1.-" evidence="6"/>
<evidence type="ECO:0000259" key="7">
    <source>
        <dbReference type="Pfam" id="PF00155"/>
    </source>
</evidence>
<dbReference type="eggNOG" id="COG0436">
    <property type="taxonomic scope" value="Bacteria"/>
</dbReference>
<dbReference type="PANTHER" id="PTHR46383">
    <property type="entry name" value="ASPARTATE AMINOTRANSFERASE"/>
    <property type="match status" value="1"/>
</dbReference>
<dbReference type="CDD" id="cd00609">
    <property type="entry name" value="AAT_like"/>
    <property type="match status" value="1"/>
</dbReference>
<gene>
    <name evidence="8" type="ordered locus">Acid345_2243</name>
</gene>
<dbReference type="InterPro" id="IPR015422">
    <property type="entry name" value="PyrdxlP-dep_Trfase_small"/>
</dbReference>
<organism evidence="8 9">
    <name type="scientific">Koribacter versatilis (strain Ellin345)</name>
    <dbReference type="NCBI Taxonomy" id="204669"/>
    <lineage>
        <taxon>Bacteria</taxon>
        <taxon>Pseudomonadati</taxon>
        <taxon>Acidobacteriota</taxon>
        <taxon>Terriglobia</taxon>
        <taxon>Terriglobales</taxon>
        <taxon>Candidatus Korobacteraceae</taxon>
        <taxon>Candidatus Korobacter</taxon>
    </lineage>
</organism>
<dbReference type="InterPro" id="IPR004839">
    <property type="entry name" value="Aminotransferase_I/II_large"/>
</dbReference>
<dbReference type="Gene3D" id="3.40.640.10">
    <property type="entry name" value="Type I PLP-dependent aspartate aminotransferase-like (Major domain)"/>
    <property type="match status" value="1"/>
</dbReference>
<dbReference type="Gene3D" id="3.90.1150.10">
    <property type="entry name" value="Aspartate Aminotransferase, domain 1"/>
    <property type="match status" value="1"/>
</dbReference>
<dbReference type="GO" id="GO:0008483">
    <property type="term" value="F:transaminase activity"/>
    <property type="evidence" value="ECO:0007669"/>
    <property type="project" value="UniProtKB-KW"/>
</dbReference>
<dbReference type="EMBL" id="CP000360">
    <property type="protein sequence ID" value="ABF41244.1"/>
    <property type="molecule type" value="Genomic_DNA"/>
</dbReference>
<dbReference type="STRING" id="204669.Acid345_2243"/>
<keyword evidence="3 6" id="KW-0032">Aminotransferase</keyword>
<dbReference type="InterPro" id="IPR050596">
    <property type="entry name" value="AspAT/PAT-like"/>
</dbReference>
<name>Q1IPF6_KORVE</name>
<dbReference type="KEGG" id="aba:Acid345_2243"/>
<evidence type="ECO:0000313" key="8">
    <source>
        <dbReference type="EMBL" id="ABF41244.1"/>
    </source>
</evidence>
<dbReference type="InterPro" id="IPR015424">
    <property type="entry name" value="PyrdxlP-dep_Trfase"/>
</dbReference>
<protein>
    <recommendedName>
        <fullName evidence="6">Aminotransferase</fullName>
        <ecNumber evidence="6">2.6.1.-</ecNumber>
    </recommendedName>
</protein>
<evidence type="ECO:0000256" key="1">
    <source>
        <dbReference type="ARBA" id="ARBA00001933"/>
    </source>
</evidence>
<keyword evidence="4 6" id="KW-0808">Transferase</keyword>
<comment type="cofactor">
    <cofactor evidence="1 6">
        <name>pyridoxal 5'-phosphate</name>
        <dbReference type="ChEBI" id="CHEBI:597326"/>
    </cofactor>
</comment>
<comment type="similarity">
    <text evidence="2 6">Belongs to the class-I pyridoxal-phosphate-dependent aminotransferase family.</text>
</comment>